<dbReference type="Proteomes" id="UP000276133">
    <property type="component" value="Unassembled WGS sequence"/>
</dbReference>
<gene>
    <name evidence="1" type="ORF">BpHYR1_015312</name>
</gene>
<sequence length="89" mass="10500">MMSLSDLRELMFKIEMTIIGLVDSWSVSVSQKKLKKVLKVNVKKQYLIYTNVISIRLMGKILNDDFKKLEYGYIARIEQFNQFYSIQAI</sequence>
<evidence type="ECO:0000313" key="2">
    <source>
        <dbReference type="Proteomes" id="UP000276133"/>
    </source>
</evidence>
<reference evidence="1 2" key="1">
    <citation type="journal article" date="2018" name="Sci. Rep.">
        <title>Genomic signatures of local adaptation to the degree of environmental predictability in rotifers.</title>
        <authorList>
            <person name="Franch-Gras L."/>
            <person name="Hahn C."/>
            <person name="Garcia-Roger E.M."/>
            <person name="Carmona M.J."/>
            <person name="Serra M."/>
            <person name="Gomez A."/>
        </authorList>
    </citation>
    <scope>NUCLEOTIDE SEQUENCE [LARGE SCALE GENOMIC DNA]</scope>
    <source>
        <strain evidence="1">HYR1</strain>
    </source>
</reference>
<dbReference type="EMBL" id="REGN01008441">
    <property type="protein sequence ID" value="RNA03578.1"/>
    <property type="molecule type" value="Genomic_DNA"/>
</dbReference>
<keyword evidence="2" id="KW-1185">Reference proteome</keyword>
<organism evidence="1 2">
    <name type="scientific">Brachionus plicatilis</name>
    <name type="common">Marine rotifer</name>
    <name type="synonym">Brachionus muelleri</name>
    <dbReference type="NCBI Taxonomy" id="10195"/>
    <lineage>
        <taxon>Eukaryota</taxon>
        <taxon>Metazoa</taxon>
        <taxon>Spiralia</taxon>
        <taxon>Gnathifera</taxon>
        <taxon>Rotifera</taxon>
        <taxon>Eurotatoria</taxon>
        <taxon>Monogononta</taxon>
        <taxon>Pseudotrocha</taxon>
        <taxon>Ploima</taxon>
        <taxon>Brachionidae</taxon>
        <taxon>Brachionus</taxon>
    </lineage>
</organism>
<evidence type="ECO:0000313" key="1">
    <source>
        <dbReference type="EMBL" id="RNA03578.1"/>
    </source>
</evidence>
<proteinExistence type="predicted"/>
<name>A0A3M7PY21_BRAPC</name>
<dbReference type="AlphaFoldDB" id="A0A3M7PY21"/>
<protein>
    <submittedName>
        <fullName evidence="1">Uncharacterized protein</fullName>
    </submittedName>
</protein>
<comment type="caution">
    <text evidence="1">The sequence shown here is derived from an EMBL/GenBank/DDBJ whole genome shotgun (WGS) entry which is preliminary data.</text>
</comment>
<accession>A0A3M7PY21</accession>